<evidence type="ECO:0000313" key="2">
    <source>
        <dbReference type="EMBL" id="GAP49688.1"/>
    </source>
</evidence>
<evidence type="ECO:0000313" key="3">
    <source>
        <dbReference type="Proteomes" id="UP000053859"/>
    </source>
</evidence>
<dbReference type="AlphaFoldDB" id="A0A0K8PPM0"/>
<keyword evidence="3" id="KW-1185">Reference proteome</keyword>
<dbReference type="Proteomes" id="UP000053859">
    <property type="component" value="Unassembled WGS sequence"/>
</dbReference>
<proteinExistence type="predicted"/>
<feature type="region of interest" description="Disordered" evidence="1">
    <location>
        <begin position="1"/>
        <end position="40"/>
    </location>
</feature>
<dbReference type="PATRIC" id="fig|146537.3.peg.4784"/>
<gene>
    <name evidence="2" type="ORF">SAZU_4551</name>
</gene>
<dbReference type="EMBL" id="DF968309">
    <property type="protein sequence ID" value="GAP49688.1"/>
    <property type="molecule type" value="Genomic_DNA"/>
</dbReference>
<evidence type="ECO:0000256" key="1">
    <source>
        <dbReference type="SAM" id="MobiDB-lite"/>
    </source>
</evidence>
<sequence length="111" mass="12225">MTLPPPALPELSTGNRGTRRRAPVSDRPATSSVTGLSLLDNSRHEGAWAADIHPWVRGRGMDHPHATRVPARARARVIHRCWLDHEPNDPARDGAVRHFLAQPELVQAARG</sequence>
<accession>A0A0K8PPM0</accession>
<name>A0A0K8PPM0_STRAJ</name>
<protein>
    <submittedName>
        <fullName evidence="2">Transposase IS111A/IS1328/IS1533</fullName>
    </submittedName>
</protein>
<organism evidence="2 3">
    <name type="scientific">Streptomyces azureus</name>
    <dbReference type="NCBI Taxonomy" id="146537"/>
    <lineage>
        <taxon>Bacteria</taxon>
        <taxon>Bacillati</taxon>
        <taxon>Actinomycetota</taxon>
        <taxon>Actinomycetes</taxon>
        <taxon>Kitasatosporales</taxon>
        <taxon>Streptomycetaceae</taxon>
        <taxon>Streptomyces</taxon>
    </lineage>
</organism>
<reference evidence="2" key="1">
    <citation type="journal article" date="2015" name="Genome Announc.">
        <title>Draft Genome Sequence of Thiostrepton-Producing Streptomyces azureus ATCC 14921.</title>
        <authorList>
            <person name="Sakihara K."/>
            <person name="Maeda J."/>
            <person name="Tashiro K."/>
            <person name="Fujino Y."/>
            <person name="Kuhara S."/>
            <person name="Ohshima T."/>
            <person name="Ogata S."/>
            <person name="Doi K."/>
        </authorList>
    </citation>
    <scope>NUCLEOTIDE SEQUENCE [LARGE SCALE GENOMIC DNA]</scope>
    <source>
        <strain evidence="2">ATCC14921</strain>
    </source>
</reference>